<dbReference type="NCBIfam" id="TIGR00398">
    <property type="entry name" value="metG"/>
    <property type="match status" value="1"/>
</dbReference>
<dbReference type="PANTHER" id="PTHR43326:SF1">
    <property type="entry name" value="METHIONINE--TRNA LIGASE, MITOCHONDRIAL"/>
    <property type="match status" value="1"/>
</dbReference>
<organism evidence="15 16">
    <name type="scientific">Butyrivibrio fibrisolvens DSM 3071</name>
    <dbReference type="NCBI Taxonomy" id="1121131"/>
    <lineage>
        <taxon>Bacteria</taxon>
        <taxon>Bacillati</taxon>
        <taxon>Bacillota</taxon>
        <taxon>Clostridia</taxon>
        <taxon>Lachnospirales</taxon>
        <taxon>Lachnospiraceae</taxon>
        <taxon>Butyrivibrio</taxon>
    </lineage>
</organism>
<evidence type="ECO:0000259" key="14">
    <source>
        <dbReference type="PROSITE" id="PS50886"/>
    </source>
</evidence>
<dbReference type="InterPro" id="IPR002547">
    <property type="entry name" value="tRNA-bd_dom"/>
</dbReference>
<keyword evidence="13" id="KW-0862">Zinc</keyword>
<dbReference type="InterPro" id="IPR014729">
    <property type="entry name" value="Rossmann-like_a/b/a_fold"/>
</dbReference>
<dbReference type="FunFam" id="2.170.220.10:FF:000002">
    <property type="entry name" value="Methionine--tRNA ligase"/>
    <property type="match status" value="1"/>
</dbReference>
<keyword evidence="11 13" id="KW-0030">Aminoacyl-tRNA synthetase</keyword>
<dbReference type="GO" id="GO:0005737">
    <property type="term" value="C:cytoplasm"/>
    <property type="evidence" value="ECO:0007669"/>
    <property type="project" value="UniProtKB-SubCell"/>
</dbReference>
<accession>A0A1M5ZXV0</accession>
<dbReference type="Gene3D" id="2.40.50.140">
    <property type="entry name" value="Nucleic acid-binding proteins"/>
    <property type="match status" value="1"/>
</dbReference>
<dbReference type="EMBL" id="FQXK01000025">
    <property type="protein sequence ID" value="SHI29052.1"/>
    <property type="molecule type" value="Genomic_DNA"/>
</dbReference>
<dbReference type="NCBIfam" id="NF008900">
    <property type="entry name" value="PRK12267.1"/>
    <property type="match status" value="1"/>
</dbReference>
<dbReference type="GO" id="GO:0000049">
    <property type="term" value="F:tRNA binding"/>
    <property type="evidence" value="ECO:0007669"/>
    <property type="project" value="UniProtKB-UniRule"/>
</dbReference>
<dbReference type="GO" id="GO:0005524">
    <property type="term" value="F:ATP binding"/>
    <property type="evidence" value="ECO:0007669"/>
    <property type="project" value="UniProtKB-UniRule"/>
</dbReference>
<gene>
    <name evidence="13" type="primary">metG</name>
    <name evidence="15" type="ORF">SAMN02745229_02816</name>
</gene>
<keyword evidence="10 13" id="KW-0648">Protein biosynthesis</keyword>
<dbReference type="AlphaFoldDB" id="A0A1M5ZXV0"/>
<comment type="subcellular location">
    <subcellularLocation>
        <location evidence="2 13">Cytoplasm</location>
    </subcellularLocation>
</comment>
<dbReference type="Gene3D" id="1.10.730.10">
    <property type="entry name" value="Isoleucyl-tRNA Synthetase, Domain 1"/>
    <property type="match status" value="1"/>
</dbReference>
<evidence type="ECO:0000256" key="11">
    <source>
        <dbReference type="ARBA" id="ARBA00023146"/>
    </source>
</evidence>
<dbReference type="SUPFAM" id="SSF50249">
    <property type="entry name" value="Nucleic acid-binding proteins"/>
    <property type="match status" value="1"/>
</dbReference>
<dbReference type="InterPro" id="IPR014758">
    <property type="entry name" value="Met-tRNA_synth"/>
</dbReference>
<comment type="similarity">
    <text evidence="13">Belongs to the class-I aminoacyl-tRNA synthetase family. MetG type 2A subfamily.</text>
</comment>
<dbReference type="CDD" id="cd07957">
    <property type="entry name" value="Anticodon_Ia_Met"/>
    <property type="match status" value="1"/>
</dbReference>
<dbReference type="OrthoDB" id="9810191at2"/>
<comment type="catalytic activity">
    <reaction evidence="12 13">
        <text>tRNA(Met) + L-methionine + ATP = L-methionyl-tRNA(Met) + AMP + diphosphate</text>
        <dbReference type="Rhea" id="RHEA:13481"/>
        <dbReference type="Rhea" id="RHEA-COMP:9667"/>
        <dbReference type="Rhea" id="RHEA-COMP:9698"/>
        <dbReference type="ChEBI" id="CHEBI:30616"/>
        <dbReference type="ChEBI" id="CHEBI:33019"/>
        <dbReference type="ChEBI" id="CHEBI:57844"/>
        <dbReference type="ChEBI" id="CHEBI:78442"/>
        <dbReference type="ChEBI" id="CHEBI:78530"/>
        <dbReference type="ChEBI" id="CHEBI:456215"/>
        <dbReference type="EC" id="6.1.1.10"/>
    </reaction>
</comment>
<evidence type="ECO:0000256" key="7">
    <source>
        <dbReference type="ARBA" id="ARBA00022741"/>
    </source>
</evidence>
<keyword evidence="6 13" id="KW-0436">Ligase</keyword>
<keyword evidence="5 13" id="KW-0820">tRNA-binding</keyword>
<dbReference type="Gene3D" id="3.40.50.620">
    <property type="entry name" value="HUPs"/>
    <property type="match status" value="1"/>
</dbReference>
<dbReference type="Gene3D" id="2.170.220.10">
    <property type="match status" value="1"/>
</dbReference>
<keyword evidence="16" id="KW-1185">Reference proteome</keyword>
<dbReference type="InterPro" id="IPR012340">
    <property type="entry name" value="NA-bd_OB-fold"/>
</dbReference>
<name>A0A1M5ZXV0_BUTFI</name>
<feature type="binding site" evidence="13">
    <location>
        <position position="133"/>
    </location>
    <ligand>
        <name>Zn(2+)</name>
        <dbReference type="ChEBI" id="CHEBI:29105"/>
    </ligand>
</feature>
<dbReference type="GeneID" id="89507999"/>
<dbReference type="NCBIfam" id="TIGR00399">
    <property type="entry name" value="metG_C_term"/>
    <property type="match status" value="1"/>
</dbReference>
<dbReference type="HAMAP" id="MF_01228">
    <property type="entry name" value="Met_tRNA_synth_type2"/>
    <property type="match status" value="1"/>
</dbReference>
<dbReference type="InterPro" id="IPR033911">
    <property type="entry name" value="MetRS_core"/>
</dbReference>
<evidence type="ECO:0000256" key="1">
    <source>
        <dbReference type="ARBA" id="ARBA00003314"/>
    </source>
</evidence>
<evidence type="ECO:0000256" key="3">
    <source>
        <dbReference type="ARBA" id="ARBA00011738"/>
    </source>
</evidence>
<keyword evidence="9 13" id="KW-0694">RNA-binding</keyword>
<evidence type="ECO:0000256" key="9">
    <source>
        <dbReference type="ARBA" id="ARBA00022884"/>
    </source>
</evidence>
<dbReference type="PROSITE" id="PS50886">
    <property type="entry name" value="TRBD"/>
    <property type="match status" value="1"/>
</dbReference>
<evidence type="ECO:0000256" key="4">
    <source>
        <dbReference type="ARBA" id="ARBA00022490"/>
    </source>
</evidence>
<keyword evidence="13" id="KW-0479">Metal-binding</keyword>
<feature type="domain" description="TRNA-binding" evidence="14">
    <location>
        <begin position="587"/>
        <end position="688"/>
    </location>
</feature>
<keyword evidence="8 13" id="KW-0067">ATP-binding</keyword>
<dbReference type="PRINTS" id="PR01041">
    <property type="entry name" value="TRNASYNTHMET"/>
</dbReference>
<dbReference type="GO" id="GO:0004825">
    <property type="term" value="F:methionine-tRNA ligase activity"/>
    <property type="evidence" value="ECO:0007669"/>
    <property type="project" value="UniProtKB-UniRule"/>
</dbReference>
<dbReference type="EC" id="6.1.1.10" evidence="13"/>
<proteinExistence type="inferred from homology"/>
<feature type="binding site" evidence="13">
    <location>
        <position position="130"/>
    </location>
    <ligand>
        <name>Zn(2+)</name>
        <dbReference type="ChEBI" id="CHEBI:29105"/>
    </ligand>
</feature>
<dbReference type="CDD" id="cd02800">
    <property type="entry name" value="tRNA_bind_EcMetRS_like"/>
    <property type="match status" value="1"/>
</dbReference>
<evidence type="ECO:0000256" key="12">
    <source>
        <dbReference type="ARBA" id="ARBA00047364"/>
    </source>
</evidence>
<dbReference type="Pfam" id="PF09334">
    <property type="entry name" value="tRNA-synt_1g"/>
    <property type="match status" value="2"/>
</dbReference>
<dbReference type="Pfam" id="PF01588">
    <property type="entry name" value="tRNA_bind"/>
    <property type="match status" value="1"/>
</dbReference>
<dbReference type="CDD" id="cd00814">
    <property type="entry name" value="MetRS_core"/>
    <property type="match status" value="1"/>
</dbReference>
<dbReference type="InterPro" id="IPR023457">
    <property type="entry name" value="Met-tRNA_synth_2"/>
</dbReference>
<comment type="subunit">
    <text evidence="3 13">Homodimer.</text>
</comment>
<evidence type="ECO:0000256" key="6">
    <source>
        <dbReference type="ARBA" id="ARBA00022598"/>
    </source>
</evidence>
<dbReference type="InterPro" id="IPR004495">
    <property type="entry name" value="Met-tRNA-synth_bsu_C"/>
</dbReference>
<dbReference type="Proteomes" id="UP000184278">
    <property type="component" value="Unassembled WGS sequence"/>
</dbReference>
<keyword evidence="4 13" id="KW-0963">Cytoplasm</keyword>
<evidence type="ECO:0000256" key="8">
    <source>
        <dbReference type="ARBA" id="ARBA00022840"/>
    </source>
</evidence>
<dbReference type="GO" id="GO:0046872">
    <property type="term" value="F:metal ion binding"/>
    <property type="evidence" value="ECO:0007669"/>
    <property type="project" value="UniProtKB-KW"/>
</dbReference>
<dbReference type="InterPro" id="IPR013155">
    <property type="entry name" value="M/V/L/I-tRNA-synth_anticd-bd"/>
</dbReference>
<dbReference type="GO" id="GO:0006431">
    <property type="term" value="P:methionyl-tRNA aminoacylation"/>
    <property type="evidence" value="ECO:0007669"/>
    <property type="project" value="UniProtKB-UniRule"/>
</dbReference>
<dbReference type="SUPFAM" id="SSF52374">
    <property type="entry name" value="Nucleotidylyl transferase"/>
    <property type="match status" value="1"/>
</dbReference>
<comment type="function">
    <text evidence="1 13">Is required not only for elongation of protein synthesis but also for the initiation of all mRNA translation through initiator tRNA(fMet) aminoacylation.</text>
</comment>
<feature type="short sequence motif" description="'HIGH' region" evidence="13">
    <location>
        <begin position="14"/>
        <end position="24"/>
    </location>
</feature>
<dbReference type="FunFam" id="2.40.50.140:FF:000042">
    <property type="entry name" value="Methionine--tRNA ligase"/>
    <property type="match status" value="1"/>
</dbReference>
<comment type="caution">
    <text evidence="13">Lacks conserved residue(s) required for the propagation of feature annotation.</text>
</comment>
<protein>
    <recommendedName>
        <fullName evidence="13">Methionine--tRNA ligase</fullName>
        <ecNumber evidence="13">6.1.1.10</ecNumber>
    </recommendedName>
    <alternativeName>
        <fullName evidence="13">Methionyl-tRNA synthetase</fullName>
        <shortName evidence="13">MetRS</shortName>
    </alternativeName>
</protein>
<dbReference type="PANTHER" id="PTHR43326">
    <property type="entry name" value="METHIONYL-TRNA SYNTHETASE"/>
    <property type="match status" value="1"/>
</dbReference>
<sequence>MQNKGKYYLTTAIAYTSGKPHIGNTYEAILADAIVRYKRADGYDVHFQTGSDEHGQKIESRAIEAGCDSPKEFVDQVSGVIKDIWNKVGTSYDRFIRTTDDDHVKQVQKIFKKFYDQGDIYKGSYKGKYCTECEAFYTDSQLNEGKCPVCGGDVHDSEEEAYFFKMSNYTQRLIDYINEHPEFIQPESRKNEMMNNFLLPGVQDLCVSRTSFKWGIPVDFDDKHVVYVWLDALANYITGIGYDCDGNSTEEFKKYWPADLHLIGKDILRFHTIYWPIFLMALDLPLPKQIFGHPWLLQGGEKMSKSKGNVIYADDLVDLFGVDAVRYFVLHEMPFDNDGTITWELMVERFNSDLANTLGNLVSRTIAMSNKYFDGVVEDKGVTEPVDDDLKSVVTGTYKVVEEKMDELRVADSLTEIFNLFKRCNKYIDETEPWVLAKDDSKKDRLATVLYNLTESIMIGVSLLAPFMPETAEQTAKNFNDQLRGFETLSTFGTYPNGNKVSAEPVMLFARKDLESVLKQTAEITEKQKAEFFESQETAAANLDKAGRSQDADKIRENLKKLRGGDAGSSDEEAIDIEPKAEIAYDDFAAMQFQVGEVIKCEAVPKSKKLLCSQVKVGSRTLQIVSGIHKYYEPEDMVGKKVMVLVNLKPAKLAGVTSEGMLLCAEDADGNLSLMVPEKKMPSGAEIC</sequence>
<keyword evidence="7 13" id="KW-0547">Nucleotide-binding</keyword>
<dbReference type="RefSeq" id="WP_073388692.1">
    <property type="nucleotide sequence ID" value="NZ_FQXK01000025.1"/>
</dbReference>
<dbReference type="Pfam" id="PF08264">
    <property type="entry name" value="Anticodon_1"/>
    <property type="match status" value="1"/>
</dbReference>
<evidence type="ECO:0000256" key="2">
    <source>
        <dbReference type="ARBA" id="ARBA00004496"/>
    </source>
</evidence>
<evidence type="ECO:0000313" key="16">
    <source>
        <dbReference type="Proteomes" id="UP000184278"/>
    </source>
</evidence>
<evidence type="ECO:0000256" key="13">
    <source>
        <dbReference type="HAMAP-Rule" id="MF_01228"/>
    </source>
</evidence>
<reference evidence="16" key="1">
    <citation type="submission" date="2016-11" db="EMBL/GenBank/DDBJ databases">
        <authorList>
            <person name="Varghese N."/>
            <person name="Submissions S."/>
        </authorList>
    </citation>
    <scope>NUCLEOTIDE SEQUENCE [LARGE SCALE GENOMIC DNA]</scope>
    <source>
        <strain evidence="16">DSM 3071</strain>
    </source>
</reference>
<feature type="binding site" evidence="13">
    <location>
        <position position="150"/>
    </location>
    <ligand>
        <name>Zn(2+)</name>
        <dbReference type="ChEBI" id="CHEBI:29105"/>
    </ligand>
</feature>
<evidence type="ECO:0000256" key="10">
    <source>
        <dbReference type="ARBA" id="ARBA00022917"/>
    </source>
</evidence>
<evidence type="ECO:0000256" key="5">
    <source>
        <dbReference type="ARBA" id="ARBA00022555"/>
    </source>
</evidence>
<evidence type="ECO:0000313" key="15">
    <source>
        <dbReference type="EMBL" id="SHI29052.1"/>
    </source>
</evidence>
<dbReference type="InterPro" id="IPR015413">
    <property type="entry name" value="Methionyl/Leucyl_tRNA_Synth"/>
</dbReference>
<dbReference type="InterPro" id="IPR041872">
    <property type="entry name" value="Anticodon_Met"/>
</dbReference>
<dbReference type="InterPro" id="IPR009080">
    <property type="entry name" value="tRNAsynth_Ia_anticodon-bd"/>
</dbReference>
<dbReference type="SUPFAM" id="SSF47323">
    <property type="entry name" value="Anticodon-binding domain of a subclass of class I aminoacyl-tRNA synthetases"/>
    <property type="match status" value="1"/>
</dbReference>
<feature type="short sequence motif" description="'KMSKS' region" evidence="13">
    <location>
        <begin position="302"/>
        <end position="306"/>
    </location>
</feature>
<feature type="binding site" evidence="13">
    <location>
        <position position="147"/>
    </location>
    <ligand>
        <name>Zn(2+)</name>
        <dbReference type="ChEBI" id="CHEBI:29105"/>
    </ligand>
</feature>
<dbReference type="STRING" id="1121131.SAMN02745229_02816"/>
<comment type="cofactor">
    <cofactor evidence="13">
        <name>Zn(2+)</name>
        <dbReference type="ChEBI" id="CHEBI:29105"/>
    </cofactor>
    <text evidence="13">Binds 1 zinc ion per subunit.</text>
</comment>